<feature type="compositionally biased region" description="Basic and acidic residues" evidence="1">
    <location>
        <begin position="304"/>
        <end position="323"/>
    </location>
</feature>
<evidence type="ECO:0000256" key="1">
    <source>
        <dbReference type="SAM" id="MobiDB-lite"/>
    </source>
</evidence>
<feature type="compositionally biased region" description="Basic and acidic residues" evidence="1">
    <location>
        <begin position="394"/>
        <end position="417"/>
    </location>
</feature>
<evidence type="ECO:0000313" key="4">
    <source>
        <dbReference type="Proteomes" id="UP001596395"/>
    </source>
</evidence>
<dbReference type="InterPro" id="IPR007462">
    <property type="entry name" value="COV1-like"/>
</dbReference>
<feature type="transmembrane region" description="Helical" evidence="2">
    <location>
        <begin position="26"/>
        <end position="50"/>
    </location>
</feature>
<feature type="compositionally biased region" description="Basic and acidic residues" evidence="1">
    <location>
        <begin position="253"/>
        <end position="270"/>
    </location>
</feature>
<keyword evidence="2" id="KW-0472">Membrane</keyword>
<comment type="caution">
    <text evidence="3">The sequence shown here is derived from an EMBL/GenBank/DDBJ whole genome shotgun (WGS) entry which is preliminary data.</text>
</comment>
<dbReference type="Proteomes" id="UP001596395">
    <property type="component" value="Unassembled WGS sequence"/>
</dbReference>
<evidence type="ECO:0000313" key="3">
    <source>
        <dbReference type="EMBL" id="MFC6953314.1"/>
    </source>
</evidence>
<keyword evidence="2" id="KW-0812">Transmembrane</keyword>
<dbReference type="PANTHER" id="PTHR31876">
    <property type="entry name" value="COV-LIKE PROTEIN 1"/>
    <property type="match status" value="1"/>
</dbReference>
<dbReference type="AlphaFoldDB" id="A0ABD5VCY8"/>
<proteinExistence type="predicted"/>
<feature type="compositionally biased region" description="Basic and acidic residues" evidence="1">
    <location>
        <begin position="355"/>
        <end position="364"/>
    </location>
</feature>
<reference evidence="3 4" key="1">
    <citation type="journal article" date="2019" name="Int. J. Syst. Evol. Microbiol.">
        <title>The Global Catalogue of Microorganisms (GCM) 10K type strain sequencing project: providing services to taxonomists for standard genome sequencing and annotation.</title>
        <authorList>
            <consortium name="The Broad Institute Genomics Platform"/>
            <consortium name="The Broad Institute Genome Sequencing Center for Infectious Disease"/>
            <person name="Wu L."/>
            <person name="Ma J."/>
        </authorList>
    </citation>
    <scope>NUCLEOTIDE SEQUENCE [LARGE SCALE GENOMIC DNA]</scope>
    <source>
        <strain evidence="3 4">GX26</strain>
    </source>
</reference>
<dbReference type="Pfam" id="PF04367">
    <property type="entry name" value="DUF502"/>
    <property type="match status" value="1"/>
</dbReference>
<dbReference type="RefSeq" id="WP_336350275.1">
    <property type="nucleotide sequence ID" value="NZ_JAZAQL010000002.1"/>
</dbReference>
<gene>
    <name evidence="3" type="ORF">ACFQGB_10610</name>
</gene>
<dbReference type="PANTHER" id="PTHR31876:SF26">
    <property type="entry name" value="PROTEIN LIKE COV 2"/>
    <property type="match status" value="1"/>
</dbReference>
<evidence type="ECO:0000256" key="2">
    <source>
        <dbReference type="SAM" id="Phobius"/>
    </source>
</evidence>
<feature type="compositionally biased region" description="Acidic residues" evidence="1">
    <location>
        <begin position="365"/>
        <end position="374"/>
    </location>
</feature>
<accession>A0ABD5VCY8</accession>
<organism evidence="3 4">
    <name type="scientific">Halorubellus litoreus</name>
    <dbReference type="NCBI Taxonomy" id="755308"/>
    <lineage>
        <taxon>Archaea</taxon>
        <taxon>Methanobacteriati</taxon>
        <taxon>Methanobacteriota</taxon>
        <taxon>Stenosarchaea group</taxon>
        <taxon>Halobacteria</taxon>
        <taxon>Halobacteriales</taxon>
        <taxon>Halorubellaceae</taxon>
        <taxon>Halorubellus</taxon>
    </lineage>
</organism>
<protein>
    <submittedName>
        <fullName evidence="3">DUF502 domain-containing protein</fullName>
    </submittedName>
</protein>
<feature type="region of interest" description="Disordered" evidence="1">
    <location>
        <begin position="240"/>
        <end position="417"/>
    </location>
</feature>
<feature type="transmembrane region" description="Helical" evidence="2">
    <location>
        <begin position="70"/>
        <end position="89"/>
    </location>
</feature>
<name>A0ABD5VCY8_9EURY</name>
<dbReference type="EMBL" id="JBHSXN010000002">
    <property type="protein sequence ID" value="MFC6953314.1"/>
    <property type="molecule type" value="Genomic_DNA"/>
</dbReference>
<keyword evidence="2" id="KW-1133">Transmembrane helix</keyword>
<keyword evidence="4" id="KW-1185">Reference proteome</keyword>
<sequence length="417" mass="43833">MESGSGGEYSSPREAGRSVVDLVRDAFIGGLAVVVPFAVTVLVLATVVQYILNYMTTLLDVTGNQGASPILLGAAVGVLIAIVFLVGFLTQFRYGETFIEYVDAALARVPGFGSIYESFREMSDVMMESDQQSFRDVKLVEFPHEGAYTLGFLTAESAGSLKDAAGERDLVTLFLPLAPNPVMGGHLVHVPSERVMDVDMTVDEGIRTVVTSGVATGGPDDVSGRSSLSADELERLGATSEVAVGAEAAPDGHAGERQRRGASAAERRGAYESYAEPDSPGEEAVPSGVESYSDEEMLGASDAHPGDVERERVEETLGEEHATPSDVAAGRTEGSLGSDFDTPADVDPADAPSGRWRDQTRDSDAGADDADATDPEPNAGDGTADDDAFVDVDAFERDRDKPSGPTRPDADTDAEGR</sequence>